<keyword evidence="1" id="KW-0472">Membrane</keyword>
<keyword evidence="3" id="KW-1185">Reference proteome</keyword>
<organism evidence="2 3">
    <name type="scientific">Actinidia rufa</name>
    <dbReference type="NCBI Taxonomy" id="165716"/>
    <lineage>
        <taxon>Eukaryota</taxon>
        <taxon>Viridiplantae</taxon>
        <taxon>Streptophyta</taxon>
        <taxon>Embryophyta</taxon>
        <taxon>Tracheophyta</taxon>
        <taxon>Spermatophyta</taxon>
        <taxon>Magnoliopsida</taxon>
        <taxon>eudicotyledons</taxon>
        <taxon>Gunneridae</taxon>
        <taxon>Pentapetalae</taxon>
        <taxon>asterids</taxon>
        <taxon>Ericales</taxon>
        <taxon>Actinidiaceae</taxon>
        <taxon>Actinidia</taxon>
    </lineage>
</organism>
<evidence type="ECO:0000313" key="2">
    <source>
        <dbReference type="EMBL" id="GFZ16198.1"/>
    </source>
</evidence>
<evidence type="ECO:0000256" key="1">
    <source>
        <dbReference type="SAM" id="Phobius"/>
    </source>
</evidence>
<name>A0A7J0GZN8_9ERIC</name>
<reference evidence="2 3" key="1">
    <citation type="submission" date="2019-07" db="EMBL/GenBank/DDBJ databases">
        <title>De Novo Assembly of kiwifruit Actinidia rufa.</title>
        <authorList>
            <person name="Sugita-Konishi S."/>
            <person name="Sato K."/>
            <person name="Mori E."/>
            <person name="Abe Y."/>
            <person name="Kisaki G."/>
            <person name="Hamano K."/>
            <person name="Suezawa K."/>
            <person name="Otani M."/>
            <person name="Fukuda T."/>
            <person name="Manabe T."/>
            <person name="Gomi K."/>
            <person name="Tabuchi M."/>
            <person name="Akimitsu K."/>
            <person name="Kataoka I."/>
        </authorList>
    </citation>
    <scope>NUCLEOTIDE SEQUENCE [LARGE SCALE GENOMIC DNA]</scope>
    <source>
        <strain evidence="3">cv. Fuchu</strain>
    </source>
</reference>
<feature type="transmembrane region" description="Helical" evidence="1">
    <location>
        <begin position="82"/>
        <end position="108"/>
    </location>
</feature>
<comment type="caution">
    <text evidence="2">The sequence shown here is derived from an EMBL/GenBank/DDBJ whole genome shotgun (WGS) entry which is preliminary data.</text>
</comment>
<dbReference type="AlphaFoldDB" id="A0A7J0GZN8"/>
<evidence type="ECO:0000313" key="3">
    <source>
        <dbReference type="Proteomes" id="UP000585474"/>
    </source>
</evidence>
<feature type="transmembrane region" description="Helical" evidence="1">
    <location>
        <begin position="48"/>
        <end position="70"/>
    </location>
</feature>
<proteinExistence type="predicted"/>
<protein>
    <submittedName>
        <fullName evidence="2">Uncharacterized protein</fullName>
    </submittedName>
</protein>
<dbReference type="Proteomes" id="UP000585474">
    <property type="component" value="Unassembled WGS sequence"/>
</dbReference>
<sequence length="117" mass="12226">MGETADIVVRISALAGSTNFPKAANATGFKASLTAISLRHTGRAATRILAKFGAIASAAGTLAVIGRVHVGRHRGFSHPCHCSGICLIVDLPIIGMLSLFLCLSSLLWKSILHSKFS</sequence>
<keyword evidence="1" id="KW-0812">Transmembrane</keyword>
<dbReference type="EMBL" id="BJWL01000025">
    <property type="protein sequence ID" value="GFZ16198.1"/>
    <property type="molecule type" value="Genomic_DNA"/>
</dbReference>
<accession>A0A7J0GZN8</accession>
<gene>
    <name evidence="2" type="ORF">Acr_25g0006070</name>
</gene>
<keyword evidence="1" id="KW-1133">Transmembrane helix</keyword>